<dbReference type="PANTHER" id="PTHR13743:SF161">
    <property type="entry name" value="BEIGE_BEACH DOMAIN CONTAINING PROTEIN"/>
    <property type="match status" value="1"/>
</dbReference>
<dbReference type="SMART" id="SM01026">
    <property type="entry name" value="Beach"/>
    <property type="match status" value="1"/>
</dbReference>
<dbReference type="InterPro" id="IPR001680">
    <property type="entry name" value="WD40_rpt"/>
</dbReference>
<evidence type="ECO:0000313" key="6">
    <source>
        <dbReference type="Proteomes" id="UP000179807"/>
    </source>
</evidence>
<dbReference type="InterPro" id="IPR036322">
    <property type="entry name" value="WD40_repeat_dom_sf"/>
</dbReference>
<name>A0A1J4KDX5_9EUKA</name>
<feature type="domain" description="BEACH" evidence="4">
    <location>
        <begin position="2118"/>
        <end position="2406"/>
    </location>
</feature>
<feature type="region of interest" description="Disordered" evidence="3">
    <location>
        <begin position="618"/>
        <end position="641"/>
    </location>
</feature>
<feature type="region of interest" description="Disordered" evidence="3">
    <location>
        <begin position="668"/>
        <end position="692"/>
    </location>
</feature>
<dbReference type="CDD" id="cd06071">
    <property type="entry name" value="Beach"/>
    <property type="match status" value="1"/>
</dbReference>
<comment type="caution">
    <text evidence="5">The sequence shown here is derived from an EMBL/GenBank/DDBJ whole genome shotgun (WGS) entry which is preliminary data.</text>
</comment>
<dbReference type="InterPro" id="IPR000409">
    <property type="entry name" value="BEACH_dom"/>
</dbReference>
<evidence type="ECO:0000256" key="2">
    <source>
        <dbReference type="SAM" id="Coils"/>
    </source>
</evidence>
<dbReference type="InterPro" id="IPR031570">
    <property type="entry name" value="NBEA/BDCP_DUF4704"/>
</dbReference>
<dbReference type="GeneID" id="94826949"/>
<feature type="coiled-coil region" evidence="2">
    <location>
        <begin position="501"/>
        <end position="528"/>
    </location>
</feature>
<evidence type="ECO:0000259" key="4">
    <source>
        <dbReference type="PROSITE" id="PS50197"/>
    </source>
</evidence>
<accession>A0A1J4KDX5</accession>
<feature type="repeat" description="WD" evidence="1">
    <location>
        <begin position="2554"/>
        <end position="2593"/>
    </location>
</feature>
<dbReference type="SUPFAM" id="SSF81837">
    <property type="entry name" value="BEACH domain"/>
    <property type="match status" value="1"/>
</dbReference>
<dbReference type="PROSITE" id="PS50082">
    <property type="entry name" value="WD_REPEATS_2"/>
    <property type="match status" value="1"/>
</dbReference>
<feature type="compositionally biased region" description="Polar residues" evidence="3">
    <location>
        <begin position="628"/>
        <end position="641"/>
    </location>
</feature>
<proteinExistence type="predicted"/>
<dbReference type="SMART" id="SM00320">
    <property type="entry name" value="WD40"/>
    <property type="match status" value="4"/>
</dbReference>
<evidence type="ECO:0000256" key="1">
    <source>
        <dbReference type="PROSITE-ProRule" id="PRU00221"/>
    </source>
</evidence>
<protein>
    <recommendedName>
        <fullName evidence="4">BEACH domain-containing protein</fullName>
    </recommendedName>
</protein>
<dbReference type="Pfam" id="PF00400">
    <property type="entry name" value="WD40"/>
    <property type="match status" value="1"/>
</dbReference>
<dbReference type="RefSeq" id="XP_068361052.1">
    <property type="nucleotide sequence ID" value="XM_068492245.1"/>
</dbReference>
<dbReference type="Gene3D" id="1.10.1540.10">
    <property type="entry name" value="BEACH domain"/>
    <property type="match status" value="1"/>
</dbReference>
<organism evidence="5 6">
    <name type="scientific">Tritrichomonas foetus</name>
    <dbReference type="NCBI Taxonomy" id="1144522"/>
    <lineage>
        <taxon>Eukaryota</taxon>
        <taxon>Metamonada</taxon>
        <taxon>Parabasalia</taxon>
        <taxon>Tritrichomonadida</taxon>
        <taxon>Tritrichomonadidae</taxon>
        <taxon>Tritrichomonas</taxon>
    </lineage>
</organism>
<feature type="compositionally biased region" description="Low complexity" evidence="3">
    <location>
        <begin position="2472"/>
        <end position="2495"/>
    </location>
</feature>
<keyword evidence="1" id="KW-0853">WD repeat</keyword>
<dbReference type="EMBL" id="MLAK01000682">
    <property type="protein sequence ID" value="OHT07916.1"/>
    <property type="molecule type" value="Genomic_DNA"/>
</dbReference>
<dbReference type="InterPro" id="IPR036372">
    <property type="entry name" value="BEACH_dom_sf"/>
</dbReference>
<dbReference type="PANTHER" id="PTHR13743">
    <property type="entry name" value="BEIGE/BEACH-RELATED"/>
    <property type="match status" value="1"/>
</dbReference>
<keyword evidence="2" id="KW-0175">Coiled coil</keyword>
<dbReference type="Proteomes" id="UP000179807">
    <property type="component" value="Unassembled WGS sequence"/>
</dbReference>
<keyword evidence="6" id="KW-1185">Reference proteome</keyword>
<dbReference type="InterPro" id="IPR015943">
    <property type="entry name" value="WD40/YVTN_repeat-like_dom_sf"/>
</dbReference>
<dbReference type="OrthoDB" id="26681at2759"/>
<dbReference type="InterPro" id="IPR050865">
    <property type="entry name" value="BEACH_Domain"/>
</dbReference>
<dbReference type="Gene3D" id="2.130.10.10">
    <property type="entry name" value="YVTN repeat-like/Quinoprotein amine dehydrogenase"/>
    <property type="match status" value="1"/>
</dbReference>
<feature type="region of interest" description="Disordered" evidence="3">
    <location>
        <begin position="2470"/>
        <end position="2496"/>
    </location>
</feature>
<evidence type="ECO:0000256" key="3">
    <source>
        <dbReference type="SAM" id="MobiDB-lite"/>
    </source>
</evidence>
<dbReference type="Pfam" id="PF02138">
    <property type="entry name" value="Beach"/>
    <property type="match status" value="1"/>
</dbReference>
<reference evidence="5" key="1">
    <citation type="submission" date="2016-10" db="EMBL/GenBank/DDBJ databases">
        <authorList>
            <person name="Benchimol M."/>
            <person name="Almeida L.G."/>
            <person name="Vasconcelos A.T."/>
            <person name="Perreira-Neves A."/>
            <person name="Rosa I.A."/>
            <person name="Tasca T."/>
            <person name="Bogo M.R."/>
            <person name="de Souza W."/>
        </authorList>
    </citation>
    <scope>NUCLEOTIDE SEQUENCE [LARGE SCALE GENOMIC DNA]</scope>
    <source>
        <strain evidence="5">K</strain>
    </source>
</reference>
<evidence type="ECO:0000313" key="5">
    <source>
        <dbReference type="EMBL" id="OHT07916.1"/>
    </source>
</evidence>
<dbReference type="Pfam" id="PF15787">
    <property type="entry name" value="DUF4704"/>
    <property type="match status" value="1"/>
</dbReference>
<dbReference type="SUPFAM" id="SSF50978">
    <property type="entry name" value="WD40 repeat-like"/>
    <property type="match status" value="1"/>
</dbReference>
<dbReference type="PROSITE" id="PS50197">
    <property type="entry name" value="BEACH"/>
    <property type="match status" value="1"/>
</dbReference>
<dbReference type="VEuPathDB" id="TrichDB:TRFO_05026"/>
<gene>
    <name evidence="5" type="ORF">TRFO_05026</name>
</gene>
<dbReference type="PROSITE" id="PS50294">
    <property type="entry name" value="WD_REPEATS_REGION"/>
    <property type="match status" value="1"/>
</dbReference>
<sequence length="2797" mass="321784">MRATLHPIAAIFQLCLTEKTTIASKPYLNQIKGNFFFEPDEIDMISTQLLNGLNASKIIPENRFSVKFDANFLQQVYDQKNTDNFVLMILLSCVSWLIECEKNHTINNFGLVLDLLDSVPSQIAPIYQIINYIFICVLKLNIEVEFLEIEKQISNFCDNFKNNPNFIENTILLWIQMCFSFEHPTNFSYNLLSFASHFYENNQQIFNEEELNILCFLLNPKFKILDQRVIEVFSRIANVLPPNIVFEIGSSLIDSLLPVFEKNELIYAFFNEDKLIQSPTFDSPIKTTYSLQFSSNQHVYNEKFLLTLYSIDKKFQISPKINSYTIYISKILNCKKIDSFQYTSALVKLIKDSLNSSHFFDVLAAVLTIIMNVKVNIDIIIKCLLDSHLFNRNLTIFSDVGRNEDLMNLRIIAYKYVILASESNVHYFFNEMIKYPLIISEIFYISSQLVIPLDVLYSDTFLHAIYITLLTYFFNTKDTNLTEMNAEIQNEITTEIKSKAENETRNNININEEKIQNAEEKIINDESDHEKENIHVTSDILDDTEVSFDFEEKENTSYLPPLLPIPKKPLNVPDEFGPNITISPRSCRNLSFSKFKHKPSEGQIRLCYSRSIHDLTQCEPSADENRNKNIISDNSNEVQSQSLDLHDDEVEIIPKSISVISVESFQSYDTDKEGRSDENEEEEKEKEGYNKDKTIQSINKDNYIMKIIHQSPIDESSNNFALWFNKAKTNEIASLNDFLDLNEEQNLQHCAVTYVLAYISQKITDLEVAAQWNESMELIPALFSLLFDEYLRSTVFSILRTLWSAKKSRITTISQGCIQTIFEQKYDSNFALLDLQLLININQQLMEFPTNTEPFMNIHQALNYILANSDISSVFLHNSMIFFSFFSEKLKRATRAALSSALFRVVGKEPNQQFYHDFILIITSFDNELENPYYLIKNSKVAALFVETFFESSLFGDVIHFIDQLCQISFANSLECHKGGVDKILIKYIEKYPESSHILNVLTLFSKIALRASSMPVVSHLISLFCPIKSNFLPPYIIELTKTFTDIVGIRQCQPIAYFPISQESPSIKIMKLSSSQINQGFTFVIKLFMDHFASMYQPRLLTISDKKQFLTICVFESHIMVYNSLMTNSLMFSNMIPKNTWTTVAISILPHKKRAECHIFNQNTSIEEYNFIDFQYGTLLCEIGSGNSSASSIQQATMIGGFGLYPYTEQNRIPLNFQTLENPLISVKFEIEQSLFCLKKSKASDLDAILSSNNLIQTLSLPDVLVRFFKAEVLIPLFAQVDLNFVITKEQLPPSFVVSILHLLTSVLQISVDAQQSFANSHGFCIISYLLLSNSPQNLTFDLYLHFVLLFEAITVNELKVHLFSHVLINSEIWSLTPSHVCQQILYHWDKNLLIEYPQFFINHQPINKLLKTVNYFYKDIQKETRTLIVQLLFNVSKHIFNQYDAHTLIMTCIGSSDITFIEDILIFIQMLAKSPKSPLLTIEDRTTLFYSLNFFLKSGNEDFVISVISTIVILHNYKIINDIEIYEHIEIIMFKIRKDLYNQSFILKLLNLSYAHPEVLSILFYITANLDVSQGNEIIPLLFTHLSPDLQFSTHKLWVLWPIIVSVKYREATSFILDFIVRSSRNDWQTIFIIIEIVSLCFRTDPIPIQRIYLTQLAKCFLNDTKKTHFTQFIKLSIFFIISKPKDAISKALNNAFAKSPFIHGNEMQIVSYASLTFIPILSESNLNACQNTSSANKTNQQANSGKLFDISDFFSIKMYNLANSIFSSADLKFGLDLDENGEWLDRELSQLVIKTSEKMDYKKYNNFILNLAKPSCDKLFEIYQSINYYINCTISQITSLAKAIHKNRINSKMFDESNQSNIDLLCHESSRFVENDVRSMNQHRNKSKKRWTYLWRQLTTERAPWRNSLPQSITYYKRNNRILSYFCPIKLKINMNFNQHKDASFNRDFGSVTTAKKHFEEFQKALEEQYRKEDPPPLLKLTNNLNDDIDDENINNDVLPNSQTNNIHSYSRVKEKPQEYKAKLLTIFGLTDVVFVLMKTKCQIINKLENKTKTIEASNVTHILFRSFLHQERTFEIITSLGKTYLLNLCQVASLDLLKLISGLSAWQHALIQTLPHIQFIEMIGIQKEWCRGLTSNFEYLMQLNFLGGRTFNETSLYPVFPWILKDYSSSTICINDPSVYRDLSVPMGAQNIERLTELKSHMKDYMAIRNVDFLYNSCYISPLCVFLWLIRMEPFTTLHIQLQGDKFDHAARVFASIPNAFRMATTHMNDYRELIPEFFFTSSFLENRNRFDLGSINHRVVDDVVLPKWASSAIDFIYTHRKFLESDYVSSHLNEWIDLIFGYRQKGTGAKESNNTFDPCLYEDVWTEENINDPAQHSMIEALLQHCGHIPNQLFKTPHPTKKPFEIKPISKSMIFQTNKVSESVFSSFFDISSSTTKCIVLSDFGHLSTICIKAGSNPEILPTCTLSSSSSSSSTSIKTSSTSSNSMKNSAVASKMNENNDIIDLSMTTYSSKMSIIAFCHKNSLLVTATDTGIVNIIDVNNPNRKESLQGHIGKVNCVSISKNYIVSGGSDTTINIWSILNNNSLKNNQLNKNYSIVRHTKSIQSFRNEITCIDICEKFGTIAIGTKDGSIILIDTESMIATICIDISFEVPVFVKITPGWGFILVYSTKEFKGQIISFLSLYDVDGQFIRRKQLDFAISCWETYMSIDGFDYVAAAGKNGIIYLFEAFYLDIGEAGLPRNNSKVKSLMYSPSKGLLFALRKNGSICVYSENDMELNRFKRTMFGTPETHA</sequence>